<dbReference type="Proteomes" id="UP001066276">
    <property type="component" value="Chromosome 2_1"/>
</dbReference>
<dbReference type="EMBL" id="JANPWB010000003">
    <property type="protein sequence ID" value="KAJ1201194.1"/>
    <property type="molecule type" value="Genomic_DNA"/>
</dbReference>
<sequence>MVVPQGGRSRVGVAPPAAVASVERQTNQAQLERVGALRGNVVVHPRGKMDDTQTRDLGGALPAESLAQMDNLDYEEDTMEEGELREGVEDEWWCVKGSV</sequence>
<protein>
    <submittedName>
        <fullName evidence="1">Uncharacterized protein</fullName>
    </submittedName>
</protein>
<reference evidence="1" key="1">
    <citation type="journal article" date="2022" name="bioRxiv">
        <title>Sequencing and chromosome-scale assembly of the giantPleurodeles waltlgenome.</title>
        <authorList>
            <person name="Brown T."/>
            <person name="Elewa A."/>
            <person name="Iarovenko S."/>
            <person name="Subramanian E."/>
            <person name="Araus A.J."/>
            <person name="Petzold A."/>
            <person name="Susuki M."/>
            <person name="Suzuki K.-i.T."/>
            <person name="Hayashi T."/>
            <person name="Toyoda A."/>
            <person name="Oliveira C."/>
            <person name="Osipova E."/>
            <person name="Leigh N.D."/>
            <person name="Simon A."/>
            <person name="Yun M.H."/>
        </authorList>
    </citation>
    <scope>NUCLEOTIDE SEQUENCE</scope>
    <source>
        <strain evidence="1">20211129_DDA</strain>
        <tissue evidence="1">Liver</tissue>
    </source>
</reference>
<evidence type="ECO:0000313" key="1">
    <source>
        <dbReference type="EMBL" id="KAJ1201194.1"/>
    </source>
</evidence>
<gene>
    <name evidence="1" type="ORF">NDU88_005008</name>
</gene>
<dbReference type="AlphaFoldDB" id="A0AAV7VKI2"/>
<comment type="caution">
    <text evidence="1">The sequence shown here is derived from an EMBL/GenBank/DDBJ whole genome shotgun (WGS) entry which is preliminary data.</text>
</comment>
<organism evidence="1 2">
    <name type="scientific">Pleurodeles waltl</name>
    <name type="common">Iberian ribbed newt</name>
    <dbReference type="NCBI Taxonomy" id="8319"/>
    <lineage>
        <taxon>Eukaryota</taxon>
        <taxon>Metazoa</taxon>
        <taxon>Chordata</taxon>
        <taxon>Craniata</taxon>
        <taxon>Vertebrata</taxon>
        <taxon>Euteleostomi</taxon>
        <taxon>Amphibia</taxon>
        <taxon>Batrachia</taxon>
        <taxon>Caudata</taxon>
        <taxon>Salamandroidea</taxon>
        <taxon>Salamandridae</taxon>
        <taxon>Pleurodelinae</taxon>
        <taxon>Pleurodeles</taxon>
    </lineage>
</organism>
<keyword evidence="2" id="KW-1185">Reference proteome</keyword>
<name>A0AAV7VKI2_PLEWA</name>
<proteinExistence type="predicted"/>
<accession>A0AAV7VKI2</accession>
<evidence type="ECO:0000313" key="2">
    <source>
        <dbReference type="Proteomes" id="UP001066276"/>
    </source>
</evidence>